<dbReference type="PROSITE" id="PS00455">
    <property type="entry name" value="AMP_BINDING"/>
    <property type="match status" value="1"/>
</dbReference>
<keyword evidence="3" id="KW-1185">Reference proteome</keyword>
<feature type="domain" description="Carrier" evidence="1">
    <location>
        <begin position="597"/>
        <end position="676"/>
    </location>
</feature>
<dbReference type="InterPro" id="IPR036736">
    <property type="entry name" value="ACP-like_sf"/>
</dbReference>
<dbReference type="KEGG" id="bgh:BDBG_05919"/>
<evidence type="ECO:0000313" key="3">
    <source>
        <dbReference type="Proteomes" id="UP000002038"/>
    </source>
</evidence>
<dbReference type="InterPro" id="IPR029058">
    <property type="entry name" value="AB_hydrolase_fold"/>
</dbReference>
<protein>
    <submittedName>
        <fullName evidence="2">TdiA protein</fullName>
    </submittedName>
</protein>
<dbReference type="OrthoDB" id="10253869at2759"/>
<dbReference type="RefSeq" id="XP_002623745.1">
    <property type="nucleotide sequence ID" value="XM_002623699.2"/>
</dbReference>
<dbReference type="AlphaFoldDB" id="A0A179UQF8"/>
<dbReference type="InterPro" id="IPR045851">
    <property type="entry name" value="AMP-bd_C_sf"/>
</dbReference>
<dbReference type="Gene3D" id="1.10.1200.10">
    <property type="entry name" value="ACP-like"/>
    <property type="match status" value="1"/>
</dbReference>
<dbReference type="GO" id="GO:0031957">
    <property type="term" value="F:very long-chain fatty acid-CoA ligase activity"/>
    <property type="evidence" value="ECO:0007669"/>
    <property type="project" value="TreeGrafter"/>
</dbReference>
<name>A0A179UQF8_BLAGS</name>
<dbReference type="Pfam" id="PF00501">
    <property type="entry name" value="AMP-binding"/>
    <property type="match status" value="1"/>
</dbReference>
<dbReference type="Pfam" id="PF00550">
    <property type="entry name" value="PP-binding"/>
    <property type="match status" value="1"/>
</dbReference>
<proteinExistence type="predicted"/>
<dbReference type="PANTHER" id="PTHR24096:SF267">
    <property type="entry name" value="MALONATE--COA LIGASE ACSF3, MITOCHONDRIAL"/>
    <property type="match status" value="1"/>
</dbReference>
<dbReference type="Gene3D" id="3.30.300.30">
    <property type="match status" value="1"/>
</dbReference>
<dbReference type="InterPro" id="IPR009081">
    <property type="entry name" value="PP-bd_ACP"/>
</dbReference>
<dbReference type="STRING" id="559298.A0A179UQF8"/>
<evidence type="ECO:0000313" key="2">
    <source>
        <dbReference type="EMBL" id="OAT10254.1"/>
    </source>
</evidence>
<dbReference type="EMBL" id="GG657459">
    <property type="protein sequence ID" value="OAT10254.1"/>
    <property type="molecule type" value="Genomic_DNA"/>
</dbReference>
<dbReference type="PANTHER" id="PTHR24096">
    <property type="entry name" value="LONG-CHAIN-FATTY-ACID--COA LIGASE"/>
    <property type="match status" value="1"/>
</dbReference>
<evidence type="ECO:0000259" key="1">
    <source>
        <dbReference type="PROSITE" id="PS50075"/>
    </source>
</evidence>
<dbReference type="GO" id="GO:0006633">
    <property type="term" value="P:fatty acid biosynthetic process"/>
    <property type="evidence" value="ECO:0007669"/>
    <property type="project" value="TreeGrafter"/>
</dbReference>
<reference evidence="3" key="1">
    <citation type="journal article" date="2015" name="PLoS Genet.">
        <title>The dynamic genome and transcriptome of the human fungal pathogen Blastomyces and close relative Emmonsia.</title>
        <authorList>
            <person name="Munoz J.F."/>
            <person name="Gauthier G.M."/>
            <person name="Desjardins C.A."/>
            <person name="Gallo J.E."/>
            <person name="Holder J."/>
            <person name="Sullivan T.D."/>
            <person name="Marty A.J."/>
            <person name="Carmen J.C."/>
            <person name="Chen Z."/>
            <person name="Ding L."/>
            <person name="Gujja S."/>
            <person name="Magrini V."/>
            <person name="Misas E."/>
            <person name="Mitreva M."/>
            <person name="Priest M."/>
            <person name="Saif S."/>
            <person name="Whiston E.A."/>
            <person name="Young S."/>
            <person name="Zeng Q."/>
            <person name="Goldman W.E."/>
            <person name="Mardis E.R."/>
            <person name="Taylor J.W."/>
            <person name="McEwen J.G."/>
            <person name="Clay O.K."/>
            <person name="Klein B.S."/>
            <person name="Cuomo C.A."/>
        </authorList>
    </citation>
    <scope>NUCLEOTIDE SEQUENCE [LARGE SCALE GENOMIC DNA]</scope>
    <source>
        <strain evidence="3">SLH14081</strain>
    </source>
</reference>
<dbReference type="SUPFAM" id="SSF53474">
    <property type="entry name" value="alpha/beta-Hydrolases"/>
    <property type="match status" value="1"/>
</dbReference>
<dbReference type="Gene3D" id="3.40.50.12780">
    <property type="entry name" value="N-terminal domain of ligase-like"/>
    <property type="match status" value="1"/>
</dbReference>
<dbReference type="SUPFAM" id="SSF47336">
    <property type="entry name" value="ACP-like"/>
    <property type="match status" value="1"/>
</dbReference>
<organism evidence="2 3">
    <name type="scientific">Blastomyces gilchristii (strain SLH14081)</name>
    <name type="common">Blastomyces dermatitidis</name>
    <dbReference type="NCBI Taxonomy" id="559298"/>
    <lineage>
        <taxon>Eukaryota</taxon>
        <taxon>Fungi</taxon>
        <taxon>Dikarya</taxon>
        <taxon>Ascomycota</taxon>
        <taxon>Pezizomycotina</taxon>
        <taxon>Eurotiomycetes</taxon>
        <taxon>Eurotiomycetidae</taxon>
        <taxon>Onygenales</taxon>
        <taxon>Ajellomycetaceae</taxon>
        <taxon>Blastomyces</taxon>
    </lineage>
</organism>
<dbReference type="Pfam" id="PF00975">
    <property type="entry name" value="Thioesterase"/>
    <property type="match status" value="1"/>
</dbReference>
<dbReference type="SUPFAM" id="SSF56801">
    <property type="entry name" value="Acetyl-CoA synthetase-like"/>
    <property type="match status" value="1"/>
</dbReference>
<gene>
    <name evidence="2" type="ORF">BDBG_05919</name>
</gene>
<dbReference type="InterPro" id="IPR001031">
    <property type="entry name" value="Thioesterase"/>
</dbReference>
<dbReference type="InterPro" id="IPR000873">
    <property type="entry name" value="AMP-dep_synth/lig_dom"/>
</dbReference>
<dbReference type="InterPro" id="IPR020845">
    <property type="entry name" value="AMP-binding_CS"/>
</dbReference>
<accession>A0A179UQF8</accession>
<dbReference type="Proteomes" id="UP000002038">
    <property type="component" value="Unassembled WGS sequence"/>
</dbReference>
<dbReference type="VEuPathDB" id="FungiDB:BDBG_05919"/>
<dbReference type="PROSITE" id="PS50075">
    <property type="entry name" value="CARRIER"/>
    <property type="match status" value="1"/>
</dbReference>
<dbReference type="InterPro" id="IPR042099">
    <property type="entry name" value="ANL_N_sf"/>
</dbReference>
<sequence>MLPGCDPEGLLPPTSLNADLATMATKLMVCQNLTEILESSARYCNAPIEFHHADFTIPSKVLTTRQLRYQAHENAQLIRDVHNVTEDTIVLIHFDNHEQNIIWLWSTVIGGYLPAMSPAFVNDLAQRRKHILHLNSLFKVPLILTSDRLVHEFLNIDGLHIVTVERLVNKLRSGVSRVPRTNFGHQKEPEDAAILMLTSGSTGNAKAAVLRNNQIKAALAGKVAHHGTEKGDVFLGWVALDHVASLCQIHLHALALGARQIFVDKADVANDPLRFLNLIHNLRVSVTFGPNFFLTALSNLLDKMQPSTAITRGWDLSCLKVIFSGGEANTVQTCISAMAHLETLGARKNVVSPGFGMTETCAGSMHNLSCPDYDIKMGLEFTSVGPCIPGLAARVAGDNGLVIKSPNVPGALQIKGECVLKEYFNDPFATSISFTRDGWFITGDTALIDDAGYVRLCGRTKDLIIVNGVNYYPHELERAIEEAKLPGLTPTYTVVFSHRPDGASTERVVVVFSPAHGYTNAASLTVSFDAISKITARLFGVSPYQIVPVAATLIPKSTLGKISSPKIAAEYRAGGYDTYYAEAAEAIKLYRQTNLRRPESETQKSIADLFAEMFHTPSSEIGIDTSLLDMGVSSIELFAFKSNVHRILCLDQEIPLISVLMDPTIHGIATAIQEMQQPKQYNPVVKLHASGEKPPLWLVHPGVGEVLVFLNLAKYINDRPLYALRARGFEEGEEFFKDLPEIFTTYFQHIKTTQPLGPYAIAGYSFGAMIAFEVAKLLEADGDEVRFLGSFNLPPHIKDRMRQLDWVEAGINLSYFLDLISEEYAHEISPKLHELSNDDALDHLMSHASQGRLAELSLTKSKLKTWITLAHKMQEAALEYEPSGSAASIDVFHAIPLKQVAVNGTDWIENKLSKWADFSREPPRMHHVDGAHYTMMSPEHVFTFQKTLQKALRERGL</sequence>
<dbReference type="Gene3D" id="3.40.50.1820">
    <property type="entry name" value="alpha/beta hydrolase"/>
    <property type="match status" value="1"/>
</dbReference>
<dbReference type="GeneID" id="8509297"/>